<comment type="caution">
    <text evidence="2">The sequence shown here is derived from an EMBL/GenBank/DDBJ whole genome shotgun (WGS) entry which is preliminary data.</text>
</comment>
<dbReference type="AlphaFoldDB" id="A0AAN9PQJ7"/>
<evidence type="ECO:0000256" key="1">
    <source>
        <dbReference type="SAM" id="MobiDB-lite"/>
    </source>
</evidence>
<proteinExistence type="predicted"/>
<keyword evidence="3" id="KW-1185">Reference proteome</keyword>
<gene>
    <name evidence="2" type="ORF">VNO77_44214</name>
</gene>
<evidence type="ECO:0000313" key="2">
    <source>
        <dbReference type="EMBL" id="KAK7306287.1"/>
    </source>
</evidence>
<dbReference type="Proteomes" id="UP001367508">
    <property type="component" value="Unassembled WGS sequence"/>
</dbReference>
<sequence length="206" mass="23242">MMMMMMSDDGDNDNDDDDDDDDDDDEDEEEEEEEEEDEREHVDDDVAGSLVHLIRATDLSFSSIGAHHAEVSSYIGREEPHLFDPVQLSSTAFKLLDRMKSTGPDPYDGFWKGARMFDMLADTRGNKFQEMPGMAYTLSKIQDGVGDASKLHELVHLRTATARLGTFLFIKTQSIGYSPILTTNMQSLNRSRPVKPKLPFLIQGRS</sequence>
<name>A0AAN9PQJ7_CANGL</name>
<accession>A0AAN9PQJ7</accession>
<organism evidence="2 3">
    <name type="scientific">Canavalia gladiata</name>
    <name type="common">Sword bean</name>
    <name type="synonym">Dolichos gladiatus</name>
    <dbReference type="NCBI Taxonomy" id="3824"/>
    <lineage>
        <taxon>Eukaryota</taxon>
        <taxon>Viridiplantae</taxon>
        <taxon>Streptophyta</taxon>
        <taxon>Embryophyta</taxon>
        <taxon>Tracheophyta</taxon>
        <taxon>Spermatophyta</taxon>
        <taxon>Magnoliopsida</taxon>
        <taxon>eudicotyledons</taxon>
        <taxon>Gunneridae</taxon>
        <taxon>Pentapetalae</taxon>
        <taxon>rosids</taxon>
        <taxon>fabids</taxon>
        <taxon>Fabales</taxon>
        <taxon>Fabaceae</taxon>
        <taxon>Papilionoideae</taxon>
        <taxon>50 kb inversion clade</taxon>
        <taxon>NPAAA clade</taxon>
        <taxon>indigoferoid/millettioid clade</taxon>
        <taxon>Phaseoleae</taxon>
        <taxon>Canavalia</taxon>
    </lineage>
</organism>
<evidence type="ECO:0000313" key="3">
    <source>
        <dbReference type="Proteomes" id="UP001367508"/>
    </source>
</evidence>
<protein>
    <submittedName>
        <fullName evidence="2">Uncharacterized protein</fullName>
    </submittedName>
</protein>
<reference evidence="2 3" key="1">
    <citation type="submission" date="2024-01" db="EMBL/GenBank/DDBJ databases">
        <title>The genomes of 5 underutilized Papilionoideae crops provide insights into root nodulation and disease resistanc.</title>
        <authorList>
            <person name="Jiang F."/>
        </authorList>
    </citation>
    <scope>NUCLEOTIDE SEQUENCE [LARGE SCALE GENOMIC DNA]</scope>
    <source>
        <strain evidence="2">LVBAO_FW01</strain>
        <tissue evidence="2">Leaves</tissue>
    </source>
</reference>
<feature type="compositionally biased region" description="Acidic residues" evidence="1">
    <location>
        <begin position="8"/>
        <end position="38"/>
    </location>
</feature>
<dbReference type="EMBL" id="JAYMYQ010000011">
    <property type="protein sequence ID" value="KAK7306287.1"/>
    <property type="molecule type" value="Genomic_DNA"/>
</dbReference>
<feature type="region of interest" description="Disordered" evidence="1">
    <location>
        <begin position="1"/>
        <end position="45"/>
    </location>
</feature>